<proteinExistence type="predicted"/>
<evidence type="ECO:0000256" key="5">
    <source>
        <dbReference type="ARBA" id="ARBA00022989"/>
    </source>
</evidence>
<dbReference type="EMBL" id="CAMXCT030001847">
    <property type="protein sequence ID" value="CAL4780878.1"/>
    <property type="molecule type" value="Genomic_DNA"/>
</dbReference>
<keyword evidence="8" id="KW-0325">Glycoprotein</keyword>
<evidence type="ECO:0000256" key="8">
    <source>
        <dbReference type="ARBA" id="ARBA00023180"/>
    </source>
</evidence>
<dbReference type="PANTHER" id="PTHR48052:SF8">
    <property type="entry name" value="LRR RECEPTOR-LIKE SERINE_THREONINE-PROTEIN KINASE FLS2"/>
    <property type="match status" value="1"/>
</dbReference>
<evidence type="ECO:0000256" key="10">
    <source>
        <dbReference type="SAM" id="SignalP"/>
    </source>
</evidence>
<dbReference type="SUPFAM" id="SSF52058">
    <property type="entry name" value="L domain-like"/>
    <property type="match status" value="3"/>
</dbReference>
<keyword evidence="14" id="KW-1185">Reference proteome</keyword>
<name>A0A9P1CNT0_9DINO</name>
<evidence type="ECO:0000313" key="12">
    <source>
        <dbReference type="EMBL" id="CAL1146941.1"/>
    </source>
</evidence>
<comment type="subcellular location">
    <subcellularLocation>
        <location evidence="1">Cell membrane</location>
    </subcellularLocation>
    <subcellularLocation>
        <location evidence="9">Endomembrane system</location>
        <topology evidence="9">Single-pass membrane protein</topology>
    </subcellularLocation>
</comment>
<evidence type="ECO:0000313" key="13">
    <source>
        <dbReference type="EMBL" id="CAL4780878.1"/>
    </source>
</evidence>
<dbReference type="AlphaFoldDB" id="A0A9P1CNT0"/>
<evidence type="ECO:0000256" key="4">
    <source>
        <dbReference type="ARBA" id="ARBA00022729"/>
    </source>
</evidence>
<evidence type="ECO:0000313" key="11">
    <source>
        <dbReference type="EMBL" id="CAI3993566.1"/>
    </source>
</evidence>
<protein>
    <submittedName>
        <fullName evidence="13">LRR receptor-like serine/threonine-protein kinase GSO1 (Protein GASSHO 1) (Protein SCHENGEN 3)</fullName>
    </submittedName>
</protein>
<evidence type="ECO:0000256" key="9">
    <source>
        <dbReference type="ARBA" id="ARBA00037847"/>
    </source>
</evidence>
<keyword evidence="13" id="KW-0808">Transferase</keyword>
<dbReference type="GO" id="GO:0016301">
    <property type="term" value="F:kinase activity"/>
    <property type="evidence" value="ECO:0007669"/>
    <property type="project" value="UniProtKB-KW"/>
</dbReference>
<dbReference type="InterPro" id="IPR032675">
    <property type="entry name" value="LRR_dom_sf"/>
</dbReference>
<dbReference type="GO" id="GO:0005886">
    <property type="term" value="C:plasma membrane"/>
    <property type="evidence" value="ECO:0007669"/>
    <property type="project" value="UniProtKB-SubCell"/>
</dbReference>
<dbReference type="Proteomes" id="UP001152797">
    <property type="component" value="Unassembled WGS sequence"/>
</dbReference>
<accession>A0A9P1CNT0</accession>
<feature type="chain" id="PRO_5043270612" evidence="10">
    <location>
        <begin position="20"/>
        <end position="996"/>
    </location>
</feature>
<evidence type="ECO:0000313" key="14">
    <source>
        <dbReference type="Proteomes" id="UP001152797"/>
    </source>
</evidence>
<evidence type="ECO:0000256" key="3">
    <source>
        <dbReference type="ARBA" id="ARBA00022692"/>
    </source>
</evidence>
<evidence type="ECO:0000256" key="2">
    <source>
        <dbReference type="ARBA" id="ARBA00022475"/>
    </source>
</evidence>
<keyword evidence="7 13" id="KW-0675">Receptor</keyword>
<dbReference type="EMBL" id="CAMXCT020001847">
    <property type="protein sequence ID" value="CAL1146941.1"/>
    <property type="molecule type" value="Genomic_DNA"/>
</dbReference>
<evidence type="ECO:0000256" key="6">
    <source>
        <dbReference type="ARBA" id="ARBA00023136"/>
    </source>
</evidence>
<dbReference type="Gene3D" id="3.80.10.10">
    <property type="entry name" value="Ribonuclease Inhibitor"/>
    <property type="match status" value="4"/>
</dbReference>
<dbReference type="GO" id="GO:0012505">
    <property type="term" value="C:endomembrane system"/>
    <property type="evidence" value="ECO:0007669"/>
    <property type="project" value="UniProtKB-SubCell"/>
</dbReference>
<keyword evidence="3" id="KW-0812">Transmembrane</keyword>
<reference evidence="11" key="1">
    <citation type="submission" date="2022-10" db="EMBL/GenBank/DDBJ databases">
        <authorList>
            <person name="Chen Y."/>
            <person name="Dougan E. K."/>
            <person name="Chan C."/>
            <person name="Rhodes N."/>
            <person name="Thang M."/>
        </authorList>
    </citation>
    <scope>NUCLEOTIDE SEQUENCE</scope>
</reference>
<keyword evidence="5" id="KW-1133">Transmembrane helix</keyword>
<feature type="signal peptide" evidence="10">
    <location>
        <begin position="1"/>
        <end position="19"/>
    </location>
</feature>
<keyword evidence="13" id="KW-0418">Kinase</keyword>
<dbReference type="Gene3D" id="2.10.50.10">
    <property type="entry name" value="Tumor Necrosis Factor Receptor, subunit A, domain 2"/>
    <property type="match status" value="1"/>
</dbReference>
<dbReference type="OrthoDB" id="676979at2759"/>
<organism evidence="11">
    <name type="scientific">Cladocopium goreaui</name>
    <dbReference type="NCBI Taxonomy" id="2562237"/>
    <lineage>
        <taxon>Eukaryota</taxon>
        <taxon>Sar</taxon>
        <taxon>Alveolata</taxon>
        <taxon>Dinophyceae</taxon>
        <taxon>Suessiales</taxon>
        <taxon>Symbiodiniaceae</taxon>
        <taxon>Cladocopium</taxon>
    </lineage>
</organism>
<keyword evidence="6" id="KW-0472">Membrane</keyword>
<keyword evidence="2" id="KW-1003">Cell membrane</keyword>
<dbReference type="EMBL" id="CAMXCT010001847">
    <property type="protein sequence ID" value="CAI3993566.1"/>
    <property type="molecule type" value="Genomic_DNA"/>
</dbReference>
<dbReference type="PANTHER" id="PTHR48052">
    <property type="entry name" value="UNNAMED PRODUCT"/>
    <property type="match status" value="1"/>
</dbReference>
<comment type="caution">
    <text evidence="11">The sequence shown here is derived from an EMBL/GenBank/DDBJ whole genome shotgun (WGS) entry which is preliminary data.</text>
</comment>
<reference evidence="12" key="2">
    <citation type="submission" date="2024-04" db="EMBL/GenBank/DDBJ databases">
        <authorList>
            <person name="Chen Y."/>
            <person name="Shah S."/>
            <person name="Dougan E. K."/>
            <person name="Thang M."/>
            <person name="Chan C."/>
        </authorList>
    </citation>
    <scope>NUCLEOTIDE SEQUENCE [LARGE SCALE GENOMIC DNA]</scope>
</reference>
<keyword evidence="4 10" id="KW-0732">Signal</keyword>
<dbReference type="SMART" id="SM01411">
    <property type="entry name" value="Ephrin_rec_like"/>
    <property type="match status" value="1"/>
</dbReference>
<evidence type="ECO:0000256" key="7">
    <source>
        <dbReference type="ARBA" id="ARBA00023170"/>
    </source>
</evidence>
<evidence type="ECO:0000256" key="1">
    <source>
        <dbReference type="ARBA" id="ARBA00004236"/>
    </source>
</evidence>
<sequence length="996" mass="109444">MQASFLHSLIFVYSHVILAERPHAAFSLTVDEVEGHSIKLPPPTHQQGQSASERRSYNVSVLALDESNSSGLDDILPGDGCQQEQALVKALRGLRVKNISDVRKCSSGRGCVTWTGCSVTSIALRGEDLRPAKSLNSWPWLSSSFRGLPDLLTLHLRGALIIGNLNVLNNCSKLQDLKLRQTSIGGDLRIFKSCTQLQRLELGKNTHTHKKWRDRRMIIRGDLSSVSSCSKLKVLNLAHTRIKGDLSSLTKLMELEHLNLEKTPIGGHLKTLWNCINIERLDLSFTQIEGDLQDLQKWTALKELDLCQTRVTGSLEDLNHAAELQVLNLSDTGVVGDVAQLAVMKKLRQLDLRNTTVVGELESLQNLKELDFSSVRDYFEGTQVNVTCKQEAALANVLRTLKPLSDNLVDSYHIDGVTWNRCRVTGISVRYSYSDPCWGRRFQGLSLSSSFKQLPDLLYLHLDDAPMKGNLDVLENCTKLKVLKLPNSCIGGNLNSLQHLTQLRHLNLKGIGAEIKGDLQSLQNCTKLKELALPRSITGNLKALRLASDLQVLDLAETKVRGDVAELAVAPNLSTLDLSDTGVAGELYSLHSPANLRMAKVGVTRTDIRGCLQDFALREVLAELGLKDSELKDLHEIAGVKWKDCDVIKIRFPGRSELHGQLSDWLQRLTNLEVLVLSSANVTGSLQALKHNARMRRVDLSGTQVSGDIDIICNLESLKYLDLSNTQVAGELINQKNTSFGKELTTLMLADTNISFMLSQDAWACPKLVLLDLSRSPIKDTSLGGFLRTLGNCNSLGTVMLAGCNLTGTIPDIADLSLANSLVSFDASFNHLSQVEAIPPRCQRFSVSGNDGIGFKSGVLKKALADYVSLDLRDLSLASPSEAKELFDLKLVQKTKHRILVEKGRGYACSDIANHRFEISPDKFAPHELCACLPGWSGNSTSCHQCPVNTFKEDEEGECKPCPAGSKAPKGSTTRDECKCKLGDLFNTTGTLMLGH</sequence>
<gene>
    <name evidence="11" type="ORF">C1SCF055_LOCUS20300</name>
</gene>